<proteinExistence type="predicted"/>
<feature type="transmembrane region" description="Helical" evidence="1">
    <location>
        <begin position="207"/>
        <end position="226"/>
    </location>
</feature>
<feature type="transmembrane region" description="Helical" evidence="1">
    <location>
        <begin position="183"/>
        <end position="200"/>
    </location>
</feature>
<dbReference type="InterPro" id="IPR003675">
    <property type="entry name" value="Rce1/LyrA-like_dom"/>
</dbReference>
<protein>
    <submittedName>
        <fullName evidence="3">CPBP family intramembrane metalloprotease</fullName>
    </submittedName>
</protein>
<keyword evidence="1" id="KW-0472">Membrane</keyword>
<dbReference type="GO" id="GO:0004175">
    <property type="term" value="F:endopeptidase activity"/>
    <property type="evidence" value="ECO:0007669"/>
    <property type="project" value="UniProtKB-ARBA"/>
</dbReference>
<feature type="transmembrane region" description="Helical" evidence="1">
    <location>
        <begin position="156"/>
        <end position="177"/>
    </location>
</feature>
<organism evidence="3 4">
    <name type="scientific">Halobaculum saliterrae</name>
    <dbReference type="NCBI Taxonomy" id="2073113"/>
    <lineage>
        <taxon>Archaea</taxon>
        <taxon>Methanobacteriati</taxon>
        <taxon>Methanobacteriota</taxon>
        <taxon>Stenosarchaea group</taxon>
        <taxon>Halobacteria</taxon>
        <taxon>Halobacteriales</taxon>
        <taxon>Haloferacaceae</taxon>
        <taxon>Halobaculum</taxon>
    </lineage>
</organism>
<dbReference type="GO" id="GO:0006508">
    <property type="term" value="P:proteolysis"/>
    <property type="evidence" value="ECO:0007669"/>
    <property type="project" value="UniProtKB-KW"/>
</dbReference>
<dbReference type="EMBL" id="WUUS01000013">
    <property type="protein sequence ID" value="MXR43095.1"/>
    <property type="molecule type" value="Genomic_DNA"/>
</dbReference>
<evidence type="ECO:0000256" key="1">
    <source>
        <dbReference type="SAM" id="Phobius"/>
    </source>
</evidence>
<dbReference type="RefSeq" id="WP_159670685.1">
    <property type="nucleotide sequence ID" value="NZ_WUUS01000013.1"/>
</dbReference>
<dbReference type="Pfam" id="PF02517">
    <property type="entry name" value="Rce1-like"/>
    <property type="match status" value="1"/>
</dbReference>
<evidence type="ECO:0000259" key="2">
    <source>
        <dbReference type="Pfam" id="PF02517"/>
    </source>
</evidence>
<keyword evidence="1" id="KW-0812">Transmembrane</keyword>
<reference evidence="3 4" key="1">
    <citation type="submission" date="2019-12" db="EMBL/GenBank/DDBJ databases">
        <title>Isolation and characterization of three novel carbon monoxide-oxidizing members of Halobacteria from salione crusts and soils.</title>
        <authorList>
            <person name="Myers M.R."/>
            <person name="King G.M."/>
        </authorList>
    </citation>
    <scope>NUCLEOTIDE SEQUENCE [LARGE SCALE GENOMIC DNA]</scope>
    <source>
        <strain evidence="3 4">WSA2</strain>
    </source>
</reference>
<feature type="domain" description="CAAX prenyl protease 2/Lysostaphin resistance protein A-like" evidence="2">
    <location>
        <begin position="125"/>
        <end position="219"/>
    </location>
</feature>
<dbReference type="AlphaFoldDB" id="A0A6B0SWP0"/>
<dbReference type="OrthoDB" id="275779at2157"/>
<dbReference type="GO" id="GO:0008237">
    <property type="term" value="F:metallopeptidase activity"/>
    <property type="evidence" value="ECO:0007669"/>
    <property type="project" value="UniProtKB-KW"/>
</dbReference>
<dbReference type="Proteomes" id="UP000437065">
    <property type="component" value="Unassembled WGS sequence"/>
</dbReference>
<keyword evidence="3" id="KW-0645">Protease</keyword>
<comment type="caution">
    <text evidence="3">The sequence shown here is derived from an EMBL/GenBank/DDBJ whole genome shotgun (WGS) entry which is preliminary data.</text>
</comment>
<dbReference type="PANTHER" id="PTHR43592">
    <property type="entry name" value="CAAX AMINO TERMINAL PROTEASE"/>
    <property type="match status" value="1"/>
</dbReference>
<evidence type="ECO:0000313" key="4">
    <source>
        <dbReference type="Proteomes" id="UP000437065"/>
    </source>
</evidence>
<keyword evidence="3" id="KW-0482">Metalloprotease</keyword>
<dbReference type="GO" id="GO:0080120">
    <property type="term" value="P:CAAX-box protein maturation"/>
    <property type="evidence" value="ECO:0007669"/>
    <property type="project" value="UniProtKB-ARBA"/>
</dbReference>
<accession>A0A6B0SWP0</accession>
<keyword evidence="3" id="KW-0378">Hydrolase</keyword>
<keyword evidence="4" id="KW-1185">Reference proteome</keyword>
<evidence type="ECO:0000313" key="3">
    <source>
        <dbReference type="EMBL" id="MXR43095.1"/>
    </source>
</evidence>
<feature type="transmembrane region" description="Helical" evidence="1">
    <location>
        <begin position="39"/>
        <end position="61"/>
    </location>
</feature>
<keyword evidence="1" id="KW-1133">Transmembrane helix</keyword>
<name>A0A6B0SWP0_9EURY</name>
<feature type="transmembrane region" description="Helical" evidence="1">
    <location>
        <begin position="124"/>
        <end position="144"/>
    </location>
</feature>
<gene>
    <name evidence="3" type="ORF">GRX01_17335</name>
</gene>
<feature type="transmembrane region" description="Helical" evidence="1">
    <location>
        <begin position="82"/>
        <end position="104"/>
    </location>
</feature>
<dbReference type="PANTHER" id="PTHR43592:SF15">
    <property type="entry name" value="CAAX AMINO TERMINAL PROTEASE FAMILY PROTEIN"/>
    <property type="match status" value="1"/>
</dbReference>
<sequence length="229" mass="24493">MLTAVTLAVSGFFVGALFVFLTIQGLIFAGVDVMNAPAVQLVISTVMLQGVAFGLLALGYLKLSGLGFDFLALRRPTLRDGGWIVSGLTVFFVLYVAMNFAISALGIPVAENQVAQIGAKNPDVLLLLVPFSLLLIGPGEELLFRGLIQGTLRQTFRPWSAIVIASAIFAVSHASALTGDGQFTYMSVVFILALILGVTYEYAENLIIPAVIHGVYNAILFSFLYLQVT</sequence>